<keyword evidence="4" id="KW-1185">Reference proteome</keyword>
<dbReference type="Pfam" id="PF17169">
    <property type="entry name" value="NRBF2_MIT"/>
    <property type="match status" value="1"/>
</dbReference>
<sequence length="274" mass="31498">MENSTLNRAHQEQRKADALLKQKKFDDCLACHQNAIELLNQTIKGTEHPKALESFNLQVEHHERQIRLITIKKIQYENLKNVDNFKTDVHISNELESQISDESLQVIYATMEQHDSFISYLIKRESGSDNDSCSVSDNDEKVEKGVFTGFKHPKDDATIVEEFKELCKSYRDSIKILLVQLEERNREVKELKYKVRQLEQDKFKAQSKSNNSLKVITDSSGATSPYVFSPSSELSPDVRETNELLQLAPLEMPNFDFTNFTSSLSSTMSQNNNN</sequence>
<dbReference type="PANTHER" id="PTHR14964">
    <property type="entry name" value="NUCLEAR RECEPTOR BINDING FACTOR 2"/>
    <property type="match status" value="1"/>
</dbReference>
<protein>
    <recommendedName>
        <fullName evidence="2">Nuclear receptor-binding factor 2 MIT domain-containing protein</fullName>
    </recommendedName>
</protein>
<evidence type="ECO:0000313" key="4">
    <source>
        <dbReference type="Proteomes" id="UP001154078"/>
    </source>
</evidence>
<proteinExistence type="predicted"/>
<dbReference type="AlphaFoldDB" id="A0A9P0FGB8"/>
<evidence type="ECO:0000256" key="1">
    <source>
        <dbReference type="SAM" id="Coils"/>
    </source>
</evidence>
<dbReference type="InterPro" id="IPR039679">
    <property type="entry name" value="NRBF2"/>
</dbReference>
<organism evidence="3 4">
    <name type="scientific">Brassicogethes aeneus</name>
    <name type="common">Rape pollen beetle</name>
    <name type="synonym">Meligethes aeneus</name>
    <dbReference type="NCBI Taxonomy" id="1431903"/>
    <lineage>
        <taxon>Eukaryota</taxon>
        <taxon>Metazoa</taxon>
        <taxon>Ecdysozoa</taxon>
        <taxon>Arthropoda</taxon>
        <taxon>Hexapoda</taxon>
        <taxon>Insecta</taxon>
        <taxon>Pterygota</taxon>
        <taxon>Neoptera</taxon>
        <taxon>Endopterygota</taxon>
        <taxon>Coleoptera</taxon>
        <taxon>Polyphaga</taxon>
        <taxon>Cucujiformia</taxon>
        <taxon>Nitidulidae</taxon>
        <taxon>Meligethinae</taxon>
        <taxon>Brassicogethes</taxon>
    </lineage>
</organism>
<dbReference type="OrthoDB" id="3694230at2759"/>
<evidence type="ECO:0000313" key="3">
    <source>
        <dbReference type="EMBL" id="CAH0553440.1"/>
    </source>
</evidence>
<accession>A0A9P0FGB8</accession>
<feature type="domain" description="Nuclear receptor-binding factor 2 MIT" evidence="2">
    <location>
        <begin position="4"/>
        <end position="71"/>
    </location>
</feature>
<dbReference type="PANTHER" id="PTHR14964:SF2">
    <property type="entry name" value="NUCLEAR RECEPTOR-BINDING FACTOR 2"/>
    <property type="match status" value="1"/>
</dbReference>
<gene>
    <name evidence="3" type="ORF">MELIAE_LOCUS5428</name>
</gene>
<name>A0A9P0FGB8_BRAAE</name>
<dbReference type="GO" id="GO:0006914">
    <property type="term" value="P:autophagy"/>
    <property type="evidence" value="ECO:0007669"/>
    <property type="project" value="InterPro"/>
</dbReference>
<dbReference type="InterPro" id="IPR033393">
    <property type="entry name" value="NRBF2_MIT"/>
</dbReference>
<dbReference type="EMBL" id="OV121134">
    <property type="protein sequence ID" value="CAH0553440.1"/>
    <property type="molecule type" value="Genomic_DNA"/>
</dbReference>
<keyword evidence="1" id="KW-0175">Coiled coil</keyword>
<evidence type="ECO:0000259" key="2">
    <source>
        <dbReference type="Pfam" id="PF17169"/>
    </source>
</evidence>
<dbReference type="Proteomes" id="UP001154078">
    <property type="component" value="Chromosome 3"/>
</dbReference>
<feature type="coiled-coil region" evidence="1">
    <location>
        <begin position="171"/>
        <end position="208"/>
    </location>
</feature>
<dbReference type="Gene3D" id="1.20.58.80">
    <property type="entry name" value="Phosphotransferase system, lactose/cellobiose-type IIA subunit"/>
    <property type="match status" value="1"/>
</dbReference>
<dbReference type="SUPFAM" id="SSF140361">
    <property type="entry name" value="MIT domain-like"/>
    <property type="match status" value="1"/>
</dbReference>
<reference evidence="3" key="1">
    <citation type="submission" date="2021-12" db="EMBL/GenBank/DDBJ databases">
        <authorList>
            <person name="King R."/>
        </authorList>
    </citation>
    <scope>NUCLEOTIDE SEQUENCE</scope>
</reference>